<dbReference type="Proteomes" id="UP000465220">
    <property type="component" value="Unassembled WGS sequence"/>
</dbReference>
<evidence type="ECO:0000313" key="7">
    <source>
        <dbReference type="EMBL" id="GFF88891.1"/>
    </source>
</evidence>
<feature type="region of interest" description="Disordered" evidence="5">
    <location>
        <begin position="209"/>
        <end position="259"/>
    </location>
</feature>
<name>A0ABQ1AVM5_ASPLE</name>
<dbReference type="PANTHER" id="PTHR15549:SF26">
    <property type="entry name" value="AXIAL BUDDING PATTERN PROTEIN 2-RELATED"/>
    <property type="match status" value="1"/>
</dbReference>
<accession>A0ABQ1AVM5</accession>
<keyword evidence="2 6" id="KW-0812">Transmembrane</keyword>
<feature type="transmembrane region" description="Helical" evidence="6">
    <location>
        <begin position="176"/>
        <end position="197"/>
    </location>
</feature>
<dbReference type="PANTHER" id="PTHR15549">
    <property type="entry name" value="PAIRED IMMUNOGLOBULIN-LIKE TYPE 2 RECEPTOR"/>
    <property type="match status" value="1"/>
</dbReference>
<gene>
    <name evidence="7" type="ORF">IFM60648_08543</name>
</gene>
<keyword evidence="4 6" id="KW-0472">Membrane</keyword>
<feature type="region of interest" description="Disordered" evidence="5">
    <location>
        <begin position="299"/>
        <end position="320"/>
    </location>
</feature>
<evidence type="ECO:0000256" key="5">
    <source>
        <dbReference type="SAM" id="MobiDB-lite"/>
    </source>
</evidence>
<evidence type="ECO:0000256" key="2">
    <source>
        <dbReference type="ARBA" id="ARBA00022692"/>
    </source>
</evidence>
<reference evidence="7 8" key="1">
    <citation type="submission" date="2020-01" db="EMBL/GenBank/DDBJ databases">
        <title>Draft genome sequence of Aspergillus lentulus IFM 60648.</title>
        <authorList>
            <person name="Takahashi H."/>
            <person name="Yaguchi T."/>
        </authorList>
    </citation>
    <scope>NUCLEOTIDE SEQUENCE [LARGE SCALE GENOMIC DNA]</scope>
    <source>
        <strain evidence="7 8">IFM 60648</strain>
    </source>
</reference>
<evidence type="ECO:0000256" key="1">
    <source>
        <dbReference type="ARBA" id="ARBA00004167"/>
    </source>
</evidence>
<comment type="caution">
    <text evidence="7">The sequence shown here is derived from an EMBL/GenBank/DDBJ whole genome shotgun (WGS) entry which is preliminary data.</text>
</comment>
<evidence type="ECO:0000256" key="6">
    <source>
        <dbReference type="SAM" id="Phobius"/>
    </source>
</evidence>
<sequence length="320" mass="33204">MFLNPIFESNLLLPRQLNEAYNGCSGGIGDGECLPSSRCLGIVYSDQCQSDPTDYTCCLHRRCTVSEGTGYCRDASNQTCEEGAYFAGTSYPWPCPGPNNIQCCVKYTNMTNHTSASSTRASTGTATLPISSTSTSTPANTSTSTSAGTGSDSTQPPSPSAQPQSQSGNGLSSSQVGGIVGGVLAAAVLAGLIAFIFRFRRRRRRLAAAQEAGDQQPARRAGEDAAGGGAGTAVSTVGSATREEDHDPEGKGAAELDEKEIPMLGGRMRQEMDAQGEAAVHELAVPMGGSKVLGAGRLSELPGSMGRMAELPGSEVDYKR</sequence>
<evidence type="ECO:0000313" key="8">
    <source>
        <dbReference type="Proteomes" id="UP000465220"/>
    </source>
</evidence>
<feature type="compositionally biased region" description="Basic and acidic residues" evidence="5">
    <location>
        <begin position="241"/>
        <end position="259"/>
    </location>
</feature>
<feature type="region of interest" description="Disordered" evidence="5">
    <location>
        <begin position="115"/>
        <end position="173"/>
    </location>
</feature>
<proteinExistence type="predicted"/>
<organism evidence="7 8">
    <name type="scientific">Aspergillus lentulus</name>
    <dbReference type="NCBI Taxonomy" id="293939"/>
    <lineage>
        <taxon>Eukaryota</taxon>
        <taxon>Fungi</taxon>
        <taxon>Dikarya</taxon>
        <taxon>Ascomycota</taxon>
        <taxon>Pezizomycotina</taxon>
        <taxon>Eurotiomycetes</taxon>
        <taxon>Eurotiomycetidae</taxon>
        <taxon>Eurotiales</taxon>
        <taxon>Aspergillaceae</taxon>
        <taxon>Aspergillus</taxon>
        <taxon>Aspergillus subgen. Fumigati</taxon>
    </lineage>
</organism>
<dbReference type="InterPro" id="IPR051694">
    <property type="entry name" value="Immunoregulatory_rcpt-like"/>
</dbReference>
<keyword evidence="3 6" id="KW-1133">Transmembrane helix</keyword>
<evidence type="ECO:0000256" key="4">
    <source>
        <dbReference type="ARBA" id="ARBA00023136"/>
    </source>
</evidence>
<dbReference type="EMBL" id="BLKI01000066">
    <property type="protein sequence ID" value="GFF88891.1"/>
    <property type="molecule type" value="Genomic_DNA"/>
</dbReference>
<evidence type="ECO:0000256" key="3">
    <source>
        <dbReference type="ARBA" id="ARBA00022989"/>
    </source>
</evidence>
<keyword evidence="8" id="KW-1185">Reference proteome</keyword>
<protein>
    <submittedName>
        <fullName evidence="7">Uncharacterized protein</fullName>
    </submittedName>
</protein>
<comment type="subcellular location">
    <subcellularLocation>
        <location evidence="1">Membrane</location>
        <topology evidence="1">Single-pass membrane protein</topology>
    </subcellularLocation>
</comment>